<gene>
    <name evidence="1" type="ORF">CNMCM5623_003532</name>
</gene>
<reference evidence="1" key="1">
    <citation type="submission" date="2020-06" db="EMBL/GenBank/DDBJ databases">
        <title>Draft genome sequences of strains closely related to Aspergillus parafelis and Aspergillus hiratsukae.</title>
        <authorList>
            <person name="Dos Santos R.A.C."/>
            <person name="Rivero-Menendez O."/>
            <person name="Steenwyk J.L."/>
            <person name="Mead M.E."/>
            <person name="Goldman G.H."/>
            <person name="Alastruey-Izquierdo A."/>
            <person name="Rokas A."/>
        </authorList>
    </citation>
    <scope>NUCLEOTIDE SEQUENCE</scope>
    <source>
        <strain evidence="1">CNM-CM5623</strain>
    </source>
</reference>
<dbReference type="AlphaFoldDB" id="A0A8H6V225"/>
<proteinExistence type="predicted"/>
<evidence type="ECO:0000313" key="1">
    <source>
        <dbReference type="EMBL" id="KAF7171065.1"/>
    </source>
</evidence>
<evidence type="ECO:0000313" key="2">
    <source>
        <dbReference type="Proteomes" id="UP000654922"/>
    </source>
</evidence>
<comment type="caution">
    <text evidence="1">The sequence shown here is derived from an EMBL/GenBank/DDBJ whole genome shotgun (WGS) entry which is preliminary data.</text>
</comment>
<protein>
    <submittedName>
        <fullName evidence="1">Uncharacterized protein</fullName>
    </submittedName>
</protein>
<accession>A0A8H6V225</accession>
<name>A0A8H6V225_9EURO</name>
<sequence>MNLIVATTAFPRSFVRSEASEAPSQSGVSRKSRSHACILSSASWHEMLPKALISGIVQFAVEPWGCRPRVGAVSAVAARIRGVWPNPDVIVAELVKDGDTVGRPVVERFDEGRRIPKARRGEGTSLVPEICGLCGRSSLVVYPAVDRCRSEPLHADTVHKTRLQSFAGIVA</sequence>
<dbReference type="Proteomes" id="UP000654922">
    <property type="component" value="Unassembled WGS sequence"/>
</dbReference>
<organism evidence="1 2">
    <name type="scientific">Aspergillus felis</name>
    <dbReference type="NCBI Taxonomy" id="1287682"/>
    <lineage>
        <taxon>Eukaryota</taxon>
        <taxon>Fungi</taxon>
        <taxon>Dikarya</taxon>
        <taxon>Ascomycota</taxon>
        <taxon>Pezizomycotina</taxon>
        <taxon>Eurotiomycetes</taxon>
        <taxon>Eurotiomycetidae</taxon>
        <taxon>Eurotiales</taxon>
        <taxon>Aspergillaceae</taxon>
        <taxon>Aspergillus</taxon>
        <taxon>Aspergillus subgen. Fumigati</taxon>
    </lineage>
</organism>
<dbReference type="EMBL" id="JACBAE010001194">
    <property type="protein sequence ID" value="KAF7171065.1"/>
    <property type="molecule type" value="Genomic_DNA"/>
</dbReference>